<keyword evidence="4" id="KW-0238">DNA-binding</keyword>
<evidence type="ECO:0000256" key="4">
    <source>
        <dbReference type="ARBA" id="ARBA00023125"/>
    </source>
</evidence>
<dbReference type="SUPFAM" id="SSF47598">
    <property type="entry name" value="Ribbon-helix-helix"/>
    <property type="match status" value="1"/>
</dbReference>
<geneLocation type="plasmid" evidence="7 8">
    <name>p_unnamed1</name>
</geneLocation>
<protein>
    <submittedName>
        <fullName evidence="7">DUF1778 domain-containing protein</fullName>
    </submittedName>
</protein>
<dbReference type="Proteomes" id="UP001061862">
    <property type="component" value="Plasmid p_unnamed1"/>
</dbReference>
<evidence type="ECO:0000256" key="6">
    <source>
        <dbReference type="ARBA" id="ARBA00049988"/>
    </source>
</evidence>
<dbReference type="Pfam" id="PF08681">
    <property type="entry name" value="TacA1"/>
    <property type="match status" value="1"/>
</dbReference>
<name>A0ABY6C688_9HYPH</name>
<evidence type="ECO:0000256" key="2">
    <source>
        <dbReference type="ARBA" id="ARBA00022649"/>
    </source>
</evidence>
<evidence type="ECO:0000256" key="5">
    <source>
        <dbReference type="ARBA" id="ARBA00023163"/>
    </source>
</evidence>
<accession>A0ABY6C688</accession>
<keyword evidence="3" id="KW-0805">Transcription regulation</keyword>
<organism evidence="7 8">
    <name type="scientific">Devosia neptuniae</name>
    <dbReference type="NCBI Taxonomy" id="191302"/>
    <lineage>
        <taxon>Bacteria</taxon>
        <taxon>Pseudomonadati</taxon>
        <taxon>Pseudomonadota</taxon>
        <taxon>Alphaproteobacteria</taxon>
        <taxon>Hyphomicrobiales</taxon>
        <taxon>Devosiaceae</taxon>
        <taxon>Devosia</taxon>
    </lineage>
</organism>
<keyword evidence="8" id="KW-1185">Reference proteome</keyword>
<dbReference type="EMBL" id="CP104964">
    <property type="protein sequence ID" value="UXN67786.1"/>
    <property type="molecule type" value="Genomic_DNA"/>
</dbReference>
<evidence type="ECO:0000256" key="1">
    <source>
        <dbReference type="ARBA" id="ARBA00022491"/>
    </source>
</evidence>
<keyword evidence="7" id="KW-0614">Plasmid</keyword>
<dbReference type="Gene3D" id="1.20.5.780">
    <property type="entry name" value="Single helix bin"/>
    <property type="match status" value="1"/>
</dbReference>
<dbReference type="PANTHER" id="PTHR35401:SF1">
    <property type="entry name" value="CYTOPLASMIC PROTEIN"/>
    <property type="match status" value="1"/>
</dbReference>
<dbReference type="RefSeq" id="WP_113123739.1">
    <property type="nucleotide sequence ID" value="NZ_CP104964.1"/>
</dbReference>
<gene>
    <name evidence="7" type="ORF">N8A98_01615</name>
</gene>
<reference evidence="7 8" key="1">
    <citation type="submission" date="2022-09" db="EMBL/GenBank/DDBJ databases">
        <title>Interaction between co-microsymbionts with complementary sets of symbiotic genes in legume-rhizobium systems.</title>
        <authorList>
            <person name="Safronova V."/>
            <person name="Sazanova A."/>
            <person name="Afonin A."/>
            <person name="Chirak E."/>
        </authorList>
    </citation>
    <scope>NUCLEOTIDE SEQUENCE [LARGE SCALE GENOMIC DNA]</scope>
    <source>
        <strain evidence="7 8">A18/4-1</strain>
        <plasmid evidence="7 8">p_unnamed1</plasmid>
    </source>
</reference>
<proteinExistence type="inferred from homology"/>
<evidence type="ECO:0000256" key="3">
    <source>
        <dbReference type="ARBA" id="ARBA00023015"/>
    </source>
</evidence>
<dbReference type="PANTHER" id="PTHR35401">
    <property type="entry name" value="COPG FAMILY HELIX-TURN-HELIX PROTEIN-RELATED-RELATED"/>
    <property type="match status" value="1"/>
</dbReference>
<evidence type="ECO:0000313" key="8">
    <source>
        <dbReference type="Proteomes" id="UP001061862"/>
    </source>
</evidence>
<dbReference type="InterPro" id="IPR010985">
    <property type="entry name" value="Ribbon_hlx_hlx"/>
</dbReference>
<dbReference type="InterPro" id="IPR014795">
    <property type="entry name" value="TacA_1-like"/>
</dbReference>
<keyword evidence="5" id="KW-0804">Transcription</keyword>
<sequence length="95" mass="10534">MPAKEDQKISTSVPINLRIPREAQLMIDRAAKLSGKNRTEFMVEAAMAAAEDKLLDQAFIALDAQAYAQFLDVLDRGPEPEGYKRLMSAPSPWGK</sequence>
<keyword evidence="1" id="KW-0678">Repressor</keyword>
<comment type="similarity">
    <text evidence="6">Belongs to the TacA antitoxin family.</text>
</comment>
<evidence type="ECO:0000313" key="7">
    <source>
        <dbReference type="EMBL" id="UXN67786.1"/>
    </source>
</evidence>
<keyword evidence="2" id="KW-1277">Toxin-antitoxin system</keyword>